<dbReference type="CDD" id="cd03703">
    <property type="entry name" value="aeIF5B_II"/>
    <property type="match status" value="1"/>
</dbReference>
<dbReference type="HOGENOM" id="CLU_408479_0_0_1"/>
<feature type="region of interest" description="Disordered" evidence="6">
    <location>
        <begin position="27"/>
        <end position="60"/>
    </location>
</feature>
<proteinExistence type="inferred from homology"/>
<dbReference type="NCBIfam" id="TIGR00231">
    <property type="entry name" value="small_GTP"/>
    <property type="match status" value="1"/>
</dbReference>
<feature type="compositionally biased region" description="Basic residues" evidence="6">
    <location>
        <begin position="612"/>
        <end position="624"/>
    </location>
</feature>
<keyword evidence="7" id="KW-1133">Transmembrane helix</keyword>
<comment type="similarity">
    <text evidence="1">Belongs to the TRAFAC class translation factor GTPase superfamily. Classic translation factor GTPase family. IF-2 subfamily.</text>
</comment>
<feature type="domain" description="Tr-type G" evidence="8">
    <location>
        <begin position="127"/>
        <end position="376"/>
    </location>
</feature>
<name>D7KPP2_ARALL</name>
<dbReference type="EMBL" id="GL348713">
    <property type="protein sequence ID" value="EFH66892.1"/>
    <property type="molecule type" value="Genomic_DNA"/>
</dbReference>
<feature type="region of interest" description="Disordered" evidence="6">
    <location>
        <begin position="76"/>
        <end position="101"/>
    </location>
</feature>
<keyword evidence="4" id="KW-0648">Protein biosynthesis</keyword>
<feature type="compositionally biased region" description="Basic and acidic residues" evidence="6">
    <location>
        <begin position="595"/>
        <end position="608"/>
    </location>
</feature>
<dbReference type="SUPFAM" id="SSF52540">
    <property type="entry name" value="P-loop containing nucleoside triphosphate hydrolases"/>
    <property type="match status" value="1"/>
</dbReference>
<dbReference type="InterPro" id="IPR005225">
    <property type="entry name" value="Small_GTP-bd"/>
</dbReference>
<evidence type="ECO:0000256" key="4">
    <source>
        <dbReference type="ARBA" id="ARBA00022917"/>
    </source>
</evidence>
<sequence length="673" mass="74401">MKLGVAGKPKIDVIKAMPQVDENEVAKEVEDNASKSHDSVPGADRPTVKPGVAGKPKTNVIKAMPRVDENEVAKEVEDNASKSHDSVPGADRPTVKPGVVGKPKTDVIKAMPQVDENIVAKEVEENLRSPICCIMGHVDSGKTKLLDCIRGTNVQEGEAGVITQQISATYFPAENIRERTKELRAGAKLKLSGLLVIDTPGHESFTNLWSRGSNLCDFSIPVVDIMCGLEPQTLESLNLLRRRNVKFVVALNKVRLLVILLACVWYSLLSLMYGIKPPNFRWIRYVGGKKSKNAPLLKTMKQQSRDVVNEFNMRVDHVKTQFQEQGINCMLYYKNKEMEETICIVPTSAIRSQIFFGEGIPDPLMLLVLWAQKTMVEKLTYVDKVQCTVLEVKVIESHGITVDVVLLNGVLREADQIVVCGSQGPIVTTIRSLLTPYPMNETRVKGTYMAHREVKAAQGIKIAAPGLEHAIAGTTLHVIGPNEDMEEAKKNAMEDIESVMNRIDKSGEGVNIPNLYQFLTSSPNVESEDDVLENISEEDLLDGVPEDEDMLGEISEDEAGDALEEIVEDIVHEEAVEGPVGVHNIGDVLRAAWEKKERKNASKREKSPATKARIKAAKKKKAALKKAENRQAHKTNKGNYQGMKNAHATIFPKKLSHMPSRKQTLDSVRINLL</sequence>
<evidence type="ECO:0000313" key="10">
    <source>
        <dbReference type="Proteomes" id="UP000008694"/>
    </source>
</evidence>
<dbReference type="Gene3D" id="3.40.50.300">
    <property type="entry name" value="P-loop containing nucleotide triphosphate hydrolases"/>
    <property type="match status" value="1"/>
</dbReference>
<dbReference type="GO" id="GO:0003924">
    <property type="term" value="F:GTPase activity"/>
    <property type="evidence" value="ECO:0007669"/>
    <property type="project" value="InterPro"/>
</dbReference>
<dbReference type="CDD" id="cd01887">
    <property type="entry name" value="IF2_eIF5B"/>
    <property type="match status" value="1"/>
</dbReference>
<dbReference type="Gene3D" id="2.40.30.10">
    <property type="entry name" value="Translation factors"/>
    <property type="match status" value="1"/>
</dbReference>
<dbReference type="InterPro" id="IPR015760">
    <property type="entry name" value="TIF_IF2"/>
</dbReference>
<evidence type="ECO:0000256" key="5">
    <source>
        <dbReference type="ARBA" id="ARBA00023134"/>
    </source>
</evidence>
<dbReference type="FunFam" id="2.40.30.10:FF:000013">
    <property type="entry name" value="eukaryotic translation initiation factor 5B"/>
    <property type="match status" value="1"/>
</dbReference>
<evidence type="ECO:0000256" key="7">
    <source>
        <dbReference type="SAM" id="Phobius"/>
    </source>
</evidence>
<dbReference type="PANTHER" id="PTHR43381">
    <property type="entry name" value="TRANSLATION INITIATION FACTOR IF-2-RELATED"/>
    <property type="match status" value="1"/>
</dbReference>
<evidence type="ECO:0000259" key="8">
    <source>
        <dbReference type="PROSITE" id="PS51722"/>
    </source>
</evidence>
<evidence type="ECO:0000256" key="3">
    <source>
        <dbReference type="ARBA" id="ARBA00022741"/>
    </source>
</evidence>
<dbReference type="Proteomes" id="UP000008694">
    <property type="component" value="Unassembled WGS sequence"/>
</dbReference>
<dbReference type="eggNOG" id="KOG1144">
    <property type="taxonomic scope" value="Eukaryota"/>
</dbReference>
<feature type="region of interest" description="Disordered" evidence="6">
    <location>
        <begin position="595"/>
        <end position="645"/>
    </location>
</feature>
<dbReference type="GO" id="GO:0005525">
    <property type="term" value="F:GTP binding"/>
    <property type="evidence" value="ECO:0007669"/>
    <property type="project" value="UniProtKB-KW"/>
</dbReference>
<dbReference type="Gramene" id="scaffold_102834.1">
    <property type="protein sequence ID" value="scaffold_102834.1"/>
    <property type="gene ID" value="scaffold_102834.1"/>
</dbReference>
<dbReference type="InterPro" id="IPR000795">
    <property type="entry name" value="T_Tr_GTP-bd_dom"/>
</dbReference>
<gene>
    <name evidence="9" type="ORF">ARALYDRAFT_890040</name>
</gene>
<dbReference type="GO" id="GO:0003743">
    <property type="term" value="F:translation initiation factor activity"/>
    <property type="evidence" value="ECO:0007669"/>
    <property type="project" value="UniProtKB-KW"/>
</dbReference>
<evidence type="ECO:0000256" key="1">
    <source>
        <dbReference type="ARBA" id="ARBA00007733"/>
    </source>
</evidence>
<dbReference type="PROSITE" id="PS51722">
    <property type="entry name" value="G_TR_2"/>
    <property type="match status" value="1"/>
</dbReference>
<dbReference type="AlphaFoldDB" id="D7KPP2"/>
<keyword evidence="7" id="KW-0472">Membrane</keyword>
<evidence type="ECO:0000256" key="6">
    <source>
        <dbReference type="SAM" id="MobiDB-lite"/>
    </source>
</evidence>
<dbReference type="PANTHER" id="PTHR43381:SF4">
    <property type="entry name" value="EUKARYOTIC TRANSLATION INITIATION FACTOR 5B"/>
    <property type="match status" value="1"/>
</dbReference>
<keyword evidence="7" id="KW-0812">Transmembrane</keyword>
<keyword evidence="5" id="KW-0342">GTP-binding</keyword>
<dbReference type="FunFam" id="3.40.50.300:FF:000112">
    <property type="entry name" value="Eukaryotic translation initiation factor 5B"/>
    <property type="match status" value="1"/>
</dbReference>
<dbReference type="Pfam" id="PF00009">
    <property type="entry name" value="GTP_EFTU"/>
    <property type="match status" value="1"/>
</dbReference>
<keyword evidence="3" id="KW-0547">Nucleotide-binding</keyword>
<feature type="compositionally biased region" description="Basic and acidic residues" evidence="6">
    <location>
        <begin position="76"/>
        <end position="85"/>
    </location>
</feature>
<evidence type="ECO:0000313" key="9">
    <source>
        <dbReference type="EMBL" id="EFH66892.1"/>
    </source>
</evidence>
<organism evidence="10">
    <name type="scientific">Arabidopsis lyrata subsp. lyrata</name>
    <name type="common">Lyre-leaved rock-cress</name>
    <dbReference type="NCBI Taxonomy" id="81972"/>
    <lineage>
        <taxon>Eukaryota</taxon>
        <taxon>Viridiplantae</taxon>
        <taxon>Streptophyta</taxon>
        <taxon>Embryophyta</taxon>
        <taxon>Tracheophyta</taxon>
        <taxon>Spermatophyta</taxon>
        <taxon>Magnoliopsida</taxon>
        <taxon>eudicotyledons</taxon>
        <taxon>Gunneridae</taxon>
        <taxon>Pentapetalae</taxon>
        <taxon>rosids</taxon>
        <taxon>malvids</taxon>
        <taxon>Brassicales</taxon>
        <taxon>Brassicaceae</taxon>
        <taxon>Camelineae</taxon>
        <taxon>Arabidopsis</taxon>
    </lineage>
</organism>
<feature type="transmembrane region" description="Helical" evidence="7">
    <location>
        <begin position="256"/>
        <end position="275"/>
    </location>
</feature>
<evidence type="ECO:0000256" key="2">
    <source>
        <dbReference type="ARBA" id="ARBA00022540"/>
    </source>
</evidence>
<accession>D7KPP2</accession>
<keyword evidence="10" id="KW-1185">Reference proteome</keyword>
<feature type="compositionally biased region" description="Basic and acidic residues" evidence="6">
    <location>
        <begin position="27"/>
        <end position="38"/>
    </location>
</feature>
<keyword evidence="2" id="KW-0396">Initiation factor</keyword>
<reference evidence="10" key="1">
    <citation type="journal article" date="2011" name="Nat. Genet.">
        <title>The Arabidopsis lyrata genome sequence and the basis of rapid genome size change.</title>
        <authorList>
            <person name="Hu T.T."/>
            <person name="Pattyn P."/>
            <person name="Bakker E.G."/>
            <person name="Cao J."/>
            <person name="Cheng J.-F."/>
            <person name="Clark R.M."/>
            <person name="Fahlgren N."/>
            <person name="Fawcett J.A."/>
            <person name="Grimwood J."/>
            <person name="Gundlach H."/>
            <person name="Haberer G."/>
            <person name="Hollister J.D."/>
            <person name="Ossowski S."/>
            <person name="Ottilar R.P."/>
            <person name="Salamov A.A."/>
            <person name="Schneeberger K."/>
            <person name="Spannagl M."/>
            <person name="Wang X."/>
            <person name="Yang L."/>
            <person name="Nasrallah M.E."/>
            <person name="Bergelson J."/>
            <person name="Carrington J.C."/>
            <person name="Gaut B.S."/>
            <person name="Schmutz J."/>
            <person name="Mayer K.F.X."/>
            <person name="Van de Peer Y."/>
            <person name="Grigoriev I.V."/>
            <person name="Nordborg M."/>
            <person name="Weigel D."/>
            <person name="Guo Y.-L."/>
        </authorList>
    </citation>
    <scope>NUCLEOTIDE SEQUENCE [LARGE SCALE GENOMIC DNA]</scope>
    <source>
        <strain evidence="10">cv. MN47</strain>
    </source>
</reference>
<dbReference type="STRING" id="81972.D7KPP2"/>
<protein>
    <recommendedName>
        <fullName evidence="8">Tr-type G domain-containing protein</fullName>
    </recommendedName>
</protein>
<dbReference type="InterPro" id="IPR027417">
    <property type="entry name" value="P-loop_NTPase"/>
</dbReference>
<dbReference type="GO" id="GO:0005739">
    <property type="term" value="C:mitochondrion"/>
    <property type="evidence" value="ECO:0007669"/>
    <property type="project" value="TreeGrafter"/>
</dbReference>